<dbReference type="Gene3D" id="1.10.8.60">
    <property type="match status" value="1"/>
</dbReference>
<dbReference type="Pfam" id="PF00989">
    <property type="entry name" value="PAS"/>
    <property type="match status" value="1"/>
</dbReference>
<keyword evidence="6" id="KW-1185">Reference proteome</keyword>
<dbReference type="GO" id="GO:0005524">
    <property type="term" value="F:ATP binding"/>
    <property type="evidence" value="ECO:0007669"/>
    <property type="project" value="UniProtKB-KW"/>
</dbReference>
<dbReference type="Gene3D" id="3.40.50.10660">
    <property type="entry name" value="PrpR receptor domain-like"/>
    <property type="match status" value="1"/>
</dbReference>
<dbReference type="Pfam" id="PF25601">
    <property type="entry name" value="AAA_lid_14"/>
    <property type="match status" value="1"/>
</dbReference>
<dbReference type="HOGENOM" id="CLU_000445_8_5_9"/>
<dbReference type="AlphaFoldDB" id="A6TJU2"/>
<dbReference type="SMART" id="SM00382">
    <property type="entry name" value="AAA"/>
    <property type="match status" value="1"/>
</dbReference>
<dbReference type="Pfam" id="PF00158">
    <property type="entry name" value="Sigma54_activat"/>
    <property type="match status" value="1"/>
</dbReference>
<dbReference type="SUPFAM" id="SSF159800">
    <property type="entry name" value="PrpR receptor domain-like"/>
    <property type="match status" value="1"/>
</dbReference>
<keyword evidence="2" id="KW-0067">ATP-binding</keyword>
<feature type="domain" description="Sigma-54 factor interaction" evidence="3">
    <location>
        <begin position="323"/>
        <end position="553"/>
    </location>
</feature>
<gene>
    <name evidence="5" type="ordered locus">Amet_0225</name>
</gene>
<dbReference type="PANTHER" id="PTHR32071">
    <property type="entry name" value="TRANSCRIPTIONAL REGULATORY PROTEIN"/>
    <property type="match status" value="1"/>
</dbReference>
<proteinExistence type="predicted"/>
<dbReference type="SUPFAM" id="SSF52540">
    <property type="entry name" value="P-loop containing nucleoside triphosphate hydrolases"/>
    <property type="match status" value="1"/>
</dbReference>
<dbReference type="Gene3D" id="1.10.10.60">
    <property type="entry name" value="Homeodomain-like"/>
    <property type="match status" value="1"/>
</dbReference>
<dbReference type="GO" id="GO:0003677">
    <property type="term" value="F:DNA binding"/>
    <property type="evidence" value="ECO:0007669"/>
    <property type="project" value="InterPro"/>
</dbReference>
<dbReference type="PROSITE" id="PS50112">
    <property type="entry name" value="PAS"/>
    <property type="match status" value="1"/>
</dbReference>
<dbReference type="PROSITE" id="PS00676">
    <property type="entry name" value="SIGMA54_INTERACT_2"/>
    <property type="match status" value="1"/>
</dbReference>
<dbReference type="InterPro" id="IPR000014">
    <property type="entry name" value="PAS"/>
</dbReference>
<dbReference type="InterPro" id="IPR009057">
    <property type="entry name" value="Homeodomain-like_sf"/>
</dbReference>
<dbReference type="CDD" id="cd00130">
    <property type="entry name" value="PAS"/>
    <property type="match status" value="1"/>
</dbReference>
<accession>A6TJU2</accession>
<dbReference type="EMBL" id="CP000724">
    <property type="protein sequence ID" value="ABR46460.1"/>
    <property type="molecule type" value="Genomic_DNA"/>
</dbReference>
<dbReference type="InterPro" id="IPR058031">
    <property type="entry name" value="AAA_lid_NorR"/>
</dbReference>
<organism evidence="5 6">
    <name type="scientific">Alkaliphilus metalliredigens (strain QYMF)</name>
    <dbReference type="NCBI Taxonomy" id="293826"/>
    <lineage>
        <taxon>Bacteria</taxon>
        <taxon>Bacillati</taxon>
        <taxon>Bacillota</taxon>
        <taxon>Clostridia</taxon>
        <taxon>Peptostreptococcales</taxon>
        <taxon>Natronincolaceae</taxon>
        <taxon>Alkaliphilus</taxon>
    </lineage>
</organism>
<dbReference type="CDD" id="cd00009">
    <property type="entry name" value="AAA"/>
    <property type="match status" value="1"/>
</dbReference>
<dbReference type="InterPro" id="IPR003593">
    <property type="entry name" value="AAA+_ATPase"/>
</dbReference>
<dbReference type="SUPFAM" id="SSF46689">
    <property type="entry name" value="Homeodomain-like"/>
    <property type="match status" value="1"/>
</dbReference>
<dbReference type="PROSITE" id="PS50045">
    <property type="entry name" value="SIGMA54_INTERACT_4"/>
    <property type="match status" value="1"/>
</dbReference>
<evidence type="ECO:0000313" key="6">
    <source>
        <dbReference type="Proteomes" id="UP000001572"/>
    </source>
</evidence>
<dbReference type="SUPFAM" id="SSF55785">
    <property type="entry name" value="PYP-like sensor domain (PAS domain)"/>
    <property type="match status" value="1"/>
</dbReference>
<dbReference type="PANTHER" id="PTHR32071:SF57">
    <property type="entry name" value="C4-DICARBOXYLATE TRANSPORT TRANSCRIPTIONAL REGULATORY PROTEIN DCTD"/>
    <property type="match status" value="1"/>
</dbReference>
<protein>
    <submittedName>
        <fullName evidence="5">Putative PAS/PAC sensor protein</fullName>
    </submittedName>
</protein>
<dbReference type="STRING" id="293826.Amet_0225"/>
<name>A6TJU2_ALKMQ</name>
<dbReference type="Proteomes" id="UP000001572">
    <property type="component" value="Chromosome"/>
</dbReference>
<dbReference type="InterPro" id="IPR013767">
    <property type="entry name" value="PAS_fold"/>
</dbReference>
<dbReference type="Gene3D" id="3.40.50.2300">
    <property type="match status" value="1"/>
</dbReference>
<dbReference type="OrthoDB" id="9803970at2"/>
<dbReference type="FunFam" id="3.40.50.300:FF:000006">
    <property type="entry name" value="DNA-binding transcriptional regulator NtrC"/>
    <property type="match status" value="1"/>
</dbReference>
<dbReference type="KEGG" id="amt:Amet_0225"/>
<dbReference type="InterPro" id="IPR035965">
    <property type="entry name" value="PAS-like_dom_sf"/>
</dbReference>
<dbReference type="GO" id="GO:0000156">
    <property type="term" value="F:phosphorelay response regulator activity"/>
    <property type="evidence" value="ECO:0007669"/>
    <property type="project" value="InterPro"/>
</dbReference>
<dbReference type="InterPro" id="IPR002078">
    <property type="entry name" value="Sigma_54_int"/>
</dbReference>
<feature type="domain" description="PAS" evidence="4">
    <location>
        <begin position="194"/>
        <end position="239"/>
    </location>
</feature>
<sequence>MKKDILFISPFEDLYKIAKKLIKFQGFEEIDVQMGDLEEGAKKARVAVNNGTRVIISRGGTYNAILKEVDVPVVEVGITAFDILKSFKLIQQIKEPLAIIGYHNVIKGYDIIEDLFVDMDVTKIILDNTKSVEGQIKECVNKGVKVVVGDTVVNRIAPQYGCKSILIESGEEAVLSAMNEAIRVLKAAQVESDRMQRFMAVIDYTSDGVIATDKDGRVTVFNRNAEVILGTTKEKAKGQLISQIFKYDQISKLIESPSIKVDSIYDLGSTKLALNHVPIFVDGDDTGSIITFQDISKIQSLEKKIRLELSKKGFVAKYNFQDIVHQSSLMQKCIKRARTYGGYDSSVLITGPSGVGKEIFAQSIHNISKRKTGPFVPINCAALPANLIESELFGYVEGAFTGAKKGGKPGIFEMAHKGTIFLDEISELPLDLQARLLRVIQEREVMRVGDNKVIPVDVRIICATNRDLKEMVIEGDFRRDLLFRINILSLNIPSLNERREDIELLIEYFISLFCDEYKKGSMKISSDTLGYLERHHYDGNVRELQGMIERAVITCTGDEIKLDDIIESDAYNVDQIISNHSNIFDEEYSLKELEDKYIKYISNKYSDSKQEICHILGIDRSTLWRKKKKK</sequence>
<keyword evidence="1" id="KW-0547">Nucleotide-binding</keyword>
<dbReference type="InterPro" id="IPR027417">
    <property type="entry name" value="P-loop_NTPase"/>
</dbReference>
<evidence type="ECO:0000256" key="2">
    <source>
        <dbReference type="ARBA" id="ARBA00022840"/>
    </source>
</evidence>
<dbReference type="SMART" id="SM00091">
    <property type="entry name" value="PAS"/>
    <property type="match status" value="1"/>
</dbReference>
<dbReference type="InterPro" id="IPR010524">
    <property type="entry name" value="Sig_transdc_resp-reg_PrpR_N"/>
</dbReference>
<dbReference type="eggNOG" id="COG3829">
    <property type="taxonomic scope" value="Bacteria"/>
</dbReference>
<evidence type="ECO:0000259" key="3">
    <source>
        <dbReference type="PROSITE" id="PS50045"/>
    </source>
</evidence>
<dbReference type="InterPro" id="IPR025943">
    <property type="entry name" value="Sigma_54_int_dom_ATP-bd_2"/>
</dbReference>
<dbReference type="Gene3D" id="3.30.450.20">
    <property type="entry name" value="PAS domain"/>
    <property type="match status" value="1"/>
</dbReference>
<dbReference type="GO" id="GO:0006355">
    <property type="term" value="P:regulation of DNA-templated transcription"/>
    <property type="evidence" value="ECO:0007669"/>
    <property type="project" value="InterPro"/>
</dbReference>
<dbReference type="Gene3D" id="3.40.50.300">
    <property type="entry name" value="P-loop containing nucleotide triphosphate hydrolases"/>
    <property type="match status" value="1"/>
</dbReference>
<dbReference type="NCBIfam" id="TIGR00229">
    <property type="entry name" value="sensory_box"/>
    <property type="match status" value="1"/>
</dbReference>
<evidence type="ECO:0000256" key="1">
    <source>
        <dbReference type="ARBA" id="ARBA00022741"/>
    </source>
</evidence>
<dbReference type="Pfam" id="PF06506">
    <property type="entry name" value="PrpR_N"/>
    <property type="match status" value="1"/>
</dbReference>
<reference evidence="6" key="1">
    <citation type="journal article" date="2016" name="Genome Announc.">
        <title>Complete genome sequence of Alkaliphilus metalliredigens strain QYMF, an alkaliphilic and metal-reducing bacterium isolated from borax-contaminated leachate ponds.</title>
        <authorList>
            <person name="Hwang C."/>
            <person name="Copeland A."/>
            <person name="Lucas S."/>
            <person name="Lapidus A."/>
            <person name="Barry K."/>
            <person name="Detter J.C."/>
            <person name="Glavina Del Rio T."/>
            <person name="Hammon N."/>
            <person name="Israni S."/>
            <person name="Dalin E."/>
            <person name="Tice H."/>
            <person name="Pitluck S."/>
            <person name="Chertkov O."/>
            <person name="Brettin T."/>
            <person name="Bruce D."/>
            <person name="Han C."/>
            <person name="Schmutz J."/>
            <person name="Larimer F."/>
            <person name="Land M.L."/>
            <person name="Hauser L."/>
            <person name="Kyrpides N."/>
            <person name="Mikhailova N."/>
            <person name="Ye Q."/>
            <person name="Zhou J."/>
            <person name="Richardson P."/>
            <person name="Fields M.W."/>
        </authorList>
    </citation>
    <scope>NUCLEOTIDE SEQUENCE [LARGE SCALE GENOMIC DNA]</scope>
    <source>
        <strain evidence="6">QYMF</strain>
    </source>
</reference>
<evidence type="ECO:0000259" key="4">
    <source>
        <dbReference type="PROSITE" id="PS50112"/>
    </source>
</evidence>
<evidence type="ECO:0000313" key="5">
    <source>
        <dbReference type="EMBL" id="ABR46460.1"/>
    </source>
</evidence>
<dbReference type="RefSeq" id="WP_011971369.1">
    <property type="nucleotide sequence ID" value="NC_009633.1"/>
</dbReference>